<protein>
    <submittedName>
        <fullName evidence="1">Uncharacterized protein</fullName>
    </submittedName>
</protein>
<dbReference type="EMBL" id="CM010721">
    <property type="protein sequence ID" value="RZC70036.1"/>
    <property type="molecule type" value="Genomic_DNA"/>
</dbReference>
<evidence type="ECO:0000313" key="1">
    <source>
        <dbReference type="EMBL" id="RZC70036.1"/>
    </source>
</evidence>
<gene>
    <name evidence="1" type="ORF">C5167_033161</name>
</gene>
<dbReference type="Proteomes" id="UP000316621">
    <property type="component" value="Chromosome 7"/>
</dbReference>
<sequence>METKFSSDNNHEQGIDHLLVKHSKYLTVEELWDAAVNLKYSEESLDDLKKDLDSMKKLDDALCQYSKNSLDATFELNASRIRVYDSVPSDLYGSVFTANQQCDMQNYADLKQDPTHLHDKEAVELLVKLRSELDEIEAKAYIESEKQGYLSQLDIVIKRVTMWDDMLKEENRVRENIDVIAPVPVSVATVVENSPVASRTPGSIGRSALISGNAPISERTRSKKLKT</sequence>
<evidence type="ECO:0000313" key="2">
    <source>
        <dbReference type="Proteomes" id="UP000316621"/>
    </source>
</evidence>
<dbReference type="AlphaFoldDB" id="A0A4Y7KB54"/>
<proteinExistence type="predicted"/>
<keyword evidence="2" id="KW-1185">Reference proteome</keyword>
<organism evidence="1 2">
    <name type="scientific">Papaver somniferum</name>
    <name type="common">Opium poppy</name>
    <dbReference type="NCBI Taxonomy" id="3469"/>
    <lineage>
        <taxon>Eukaryota</taxon>
        <taxon>Viridiplantae</taxon>
        <taxon>Streptophyta</taxon>
        <taxon>Embryophyta</taxon>
        <taxon>Tracheophyta</taxon>
        <taxon>Spermatophyta</taxon>
        <taxon>Magnoliopsida</taxon>
        <taxon>Ranunculales</taxon>
        <taxon>Papaveraceae</taxon>
        <taxon>Papaveroideae</taxon>
        <taxon>Papaver</taxon>
    </lineage>
</organism>
<dbReference type="Gramene" id="RZC70036">
    <property type="protein sequence ID" value="RZC70036"/>
    <property type="gene ID" value="C5167_033161"/>
</dbReference>
<reference evidence="1 2" key="1">
    <citation type="journal article" date="2018" name="Science">
        <title>The opium poppy genome and morphinan production.</title>
        <authorList>
            <person name="Guo L."/>
            <person name="Winzer T."/>
            <person name="Yang X."/>
            <person name="Li Y."/>
            <person name="Ning Z."/>
            <person name="He Z."/>
            <person name="Teodor R."/>
            <person name="Lu Y."/>
            <person name="Bowser T.A."/>
            <person name="Graham I.A."/>
            <person name="Ye K."/>
        </authorList>
    </citation>
    <scope>NUCLEOTIDE SEQUENCE [LARGE SCALE GENOMIC DNA]</scope>
    <source>
        <strain evidence="2">cv. HN1</strain>
        <tissue evidence="1">Leaves</tissue>
    </source>
</reference>
<name>A0A4Y7KB54_PAPSO</name>
<accession>A0A4Y7KB54</accession>